<name>A0ABX8ZV94_9SPHN</name>
<dbReference type="EMBL" id="CP081296">
    <property type="protein sequence ID" value="QZD92920.1"/>
    <property type="molecule type" value="Genomic_DNA"/>
</dbReference>
<accession>A0ABX8ZV94</accession>
<sequence>MTQKAIEELLAEAVDAYRQIPKNLEVGIAIEAITGCSVIPLDVADKDAELLKLLEQAANRLIKKSKGEPVKTGRLNELGNNIEEPLLNCCNEVGIEATWPVRADGSGGRSGYPDIALVHNQRKTFLEAKVIGAGSEGSSFRSFYMSPSDNPKVCEDARHVLIAFVHNRVADSDDGMEQYELLSFKIVDLSHVCGKIKFEYQSSNKDMYLGKAVVAQG</sequence>
<evidence type="ECO:0000313" key="1">
    <source>
        <dbReference type="EMBL" id="QZD92920.1"/>
    </source>
</evidence>
<reference evidence="1 2" key="1">
    <citation type="submission" date="2021-08" db="EMBL/GenBank/DDBJ databases">
        <title>Comparative Genomics Analysis of the Genus Qipengyuania Reveals Extensive Genetic Diversity and Metabolic Versatility, Including the Description of Fifteen Novel Species.</title>
        <authorList>
            <person name="Liu Y."/>
        </authorList>
    </citation>
    <scope>NUCLEOTIDE SEQUENCE [LARGE SCALE GENOMIC DNA]</scope>
    <source>
        <strain evidence="1 2">1NDW3</strain>
    </source>
</reference>
<dbReference type="Proteomes" id="UP000824300">
    <property type="component" value="Chromosome"/>
</dbReference>
<protein>
    <submittedName>
        <fullName evidence="1">Uncharacterized protein</fullName>
    </submittedName>
</protein>
<keyword evidence="2" id="KW-1185">Reference proteome</keyword>
<dbReference type="RefSeq" id="WP_221428616.1">
    <property type="nucleotide sequence ID" value="NZ_CP081296.1"/>
</dbReference>
<evidence type="ECO:0000313" key="2">
    <source>
        <dbReference type="Proteomes" id="UP000824300"/>
    </source>
</evidence>
<organism evidence="1 2">
    <name type="scientific">Qipengyuania xiapuensis</name>
    <dbReference type="NCBI Taxonomy" id="2867236"/>
    <lineage>
        <taxon>Bacteria</taxon>
        <taxon>Pseudomonadati</taxon>
        <taxon>Pseudomonadota</taxon>
        <taxon>Alphaproteobacteria</taxon>
        <taxon>Sphingomonadales</taxon>
        <taxon>Erythrobacteraceae</taxon>
        <taxon>Qipengyuania</taxon>
    </lineage>
</organism>
<gene>
    <name evidence="1" type="ORF">K3162_02450</name>
</gene>
<proteinExistence type="predicted"/>